<dbReference type="Pfam" id="PF04024">
    <property type="entry name" value="PspC"/>
    <property type="match status" value="1"/>
</dbReference>
<evidence type="ECO:0000256" key="1">
    <source>
        <dbReference type="ARBA" id="ARBA00004162"/>
    </source>
</evidence>
<reference evidence="9 10" key="1">
    <citation type="submission" date="2018-12" db="EMBL/GenBank/DDBJ databases">
        <title>YIM 101343 draft genome.</title>
        <authorList>
            <person name="Chen X."/>
        </authorList>
    </citation>
    <scope>NUCLEOTIDE SEQUENCE [LARGE SCALE GENOMIC DNA]</scope>
    <source>
        <strain evidence="9 10">YIM 101343</strain>
    </source>
</reference>
<evidence type="ECO:0000256" key="4">
    <source>
        <dbReference type="ARBA" id="ARBA00022989"/>
    </source>
</evidence>
<feature type="domain" description="Phage shock protein PspC N-terminal" evidence="8">
    <location>
        <begin position="29"/>
        <end position="77"/>
    </location>
</feature>
<organism evidence="9 10">
    <name type="scientific">Corynebacterium hylobatis</name>
    <dbReference type="NCBI Taxonomy" id="1859290"/>
    <lineage>
        <taxon>Bacteria</taxon>
        <taxon>Bacillati</taxon>
        <taxon>Actinomycetota</taxon>
        <taxon>Actinomycetes</taxon>
        <taxon>Mycobacteriales</taxon>
        <taxon>Corynebacteriaceae</taxon>
        <taxon>Corynebacterium</taxon>
    </lineage>
</organism>
<feature type="region of interest" description="Disordered" evidence="6">
    <location>
        <begin position="1"/>
        <end position="27"/>
    </location>
</feature>
<feature type="transmembrane region" description="Helical" evidence="7">
    <location>
        <begin position="219"/>
        <end position="245"/>
    </location>
</feature>
<dbReference type="InterPro" id="IPR052027">
    <property type="entry name" value="PspC"/>
</dbReference>
<dbReference type="AlphaFoldDB" id="A0A430HZN4"/>
<evidence type="ECO:0000256" key="2">
    <source>
        <dbReference type="ARBA" id="ARBA00022475"/>
    </source>
</evidence>
<feature type="transmembrane region" description="Helical" evidence="7">
    <location>
        <begin position="107"/>
        <end position="140"/>
    </location>
</feature>
<evidence type="ECO:0000313" key="9">
    <source>
        <dbReference type="EMBL" id="RSZ64223.1"/>
    </source>
</evidence>
<keyword evidence="10" id="KW-1185">Reference proteome</keyword>
<keyword evidence="4 7" id="KW-1133">Transmembrane helix</keyword>
<dbReference type="InterPro" id="IPR007168">
    <property type="entry name" value="Phageshock_PspC_N"/>
</dbReference>
<evidence type="ECO:0000256" key="5">
    <source>
        <dbReference type="ARBA" id="ARBA00023136"/>
    </source>
</evidence>
<dbReference type="RefSeq" id="WP_126120096.1">
    <property type="nucleotide sequence ID" value="NZ_RXHJ01000005.1"/>
</dbReference>
<feature type="transmembrane region" description="Helical" evidence="7">
    <location>
        <begin position="52"/>
        <end position="75"/>
    </location>
</feature>
<dbReference type="PANTHER" id="PTHR33885">
    <property type="entry name" value="PHAGE SHOCK PROTEIN C"/>
    <property type="match status" value="1"/>
</dbReference>
<dbReference type="OrthoDB" id="3208990at2"/>
<dbReference type="EMBL" id="RXHJ01000005">
    <property type="protein sequence ID" value="RSZ64223.1"/>
    <property type="molecule type" value="Genomic_DNA"/>
</dbReference>
<protein>
    <submittedName>
        <fullName evidence="9">PspC domain-containing protein</fullName>
    </submittedName>
</protein>
<evidence type="ECO:0000259" key="8">
    <source>
        <dbReference type="Pfam" id="PF04024"/>
    </source>
</evidence>
<evidence type="ECO:0000313" key="10">
    <source>
        <dbReference type="Proteomes" id="UP000274907"/>
    </source>
</evidence>
<dbReference type="PANTHER" id="PTHR33885:SF3">
    <property type="entry name" value="PHAGE SHOCK PROTEIN C"/>
    <property type="match status" value="1"/>
</dbReference>
<name>A0A430HZN4_9CORY</name>
<proteinExistence type="predicted"/>
<keyword evidence="3 7" id="KW-0812">Transmembrane</keyword>
<dbReference type="Proteomes" id="UP000274907">
    <property type="component" value="Unassembled WGS sequence"/>
</dbReference>
<comment type="caution">
    <text evidence="9">The sequence shown here is derived from an EMBL/GenBank/DDBJ whole genome shotgun (WGS) entry which is preliminary data.</text>
</comment>
<gene>
    <name evidence="9" type="ORF">EAH68_04270</name>
</gene>
<feature type="compositionally biased region" description="Polar residues" evidence="6">
    <location>
        <begin position="1"/>
        <end position="11"/>
    </location>
</feature>
<evidence type="ECO:0000256" key="3">
    <source>
        <dbReference type="ARBA" id="ARBA00022692"/>
    </source>
</evidence>
<keyword evidence="2" id="KW-1003">Cell membrane</keyword>
<sequence>MTTQSSFSDTVRQMWDTRPPRIPSEQGGNAKIAGVCEGIGVRYQIDPTIVRVLFVVSLFTLGGGLPAYLLAWMAMPRYGMAVSPAQAVSRRKEQLSAPELKERSTGWWLIIFFILTSGIFTSGGTLASTGVLAILVLLAAWWALHQRVPQPPAGLLADAPARTMPEPVDLSTYLPAEGTDMPPGRVSPPAWDPLGTAPFAWDLPEPGPAPQPAARKPRIWPWVALGLIGTMGAATIAAGIIGVTFRDDFEDIAQPRQFVPTAETELQAIYSGGIGDLVVDLRGLPALDEARTTTVDGGIGPVNVFLPDAVPVELTCSEGIGESTCTPGTYNGDADGATLNLHIEGGIGPVRVNEAATRD</sequence>
<keyword evidence="5 7" id="KW-0472">Membrane</keyword>
<evidence type="ECO:0000256" key="6">
    <source>
        <dbReference type="SAM" id="MobiDB-lite"/>
    </source>
</evidence>
<evidence type="ECO:0000256" key="7">
    <source>
        <dbReference type="SAM" id="Phobius"/>
    </source>
</evidence>
<comment type="subcellular location">
    <subcellularLocation>
        <location evidence="1">Cell membrane</location>
        <topology evidence="1">Single-pass membrane protein</topology>
    </subcellularLocation>
</comment>
<accession>A0A430HZN4</accession>
<dbReference type="GO" id="GO:0005886">
    <property type="term" value="C:plasma membrane"/>
    <property type="evidence" value="ECO:0007669"/>
    <property type="project" value="UniProtKB-SubCell"/>
</dbReference>